<accession>A0ABT4PI76</accession>
<gene>
    <name evidence="2" type="ORF">O6P32_08585</name>
</gene>
<dbReference type="EMBL" id="JAPZVM010000006">
    <property type="protein sequence ID" value="MCZ8372760.1"/>
    <property type="molecule type" value="Genomic_DNA"/>
</dbReference>
<protein>
    <submittedName>
        <fullName evidence="2">Outer membrane beta-barrel protein</fullName>
    </submittedName>
</protein>
<reference evidence="2" key="1">
    <citation type="submission" date="2022-12" db="EMBL/GenBank/DDBJ databases">
        <title>Phocaeicola acetigenes sp. nov., isolated feces from a healthy human.</title>
        <authorList>
            <person name="Do H."/>
            <person name="Ha Y.B."/>
            <person name="Kim J.-S."/>
            <person name="Suh M.K."/>
            <person name="Kim H.S."/>
            <person name="Lee J.-S."/>
        </authorList>
    </citation>
    <scope>NUCLEOTIDE SEQUENCE</scope>
    <source>
        <strain evidence="2">KGMB11183</strain>
    </source>
</reference>
<evidence type="ECO:0000313" key="3">
    <source>
        <dbReference type="Proteomes" id="UP001141933"/>
    </source>
</evidence>
<dbReference type="InterPro" id="IPR011250">
    <property type="entry name" value="OMP/PagP_B-barrel"/>
</dbReference>
<proteinExistence type="predicted"/>
<comment type="caution">
    <text evidence="2">The sequence shown here is derived from an EMBL/GenBank/DDBJ whole genome shotgun (WGS) entry which is preliminary data.</text>
</comment>
<feature type="domain" description="DUF6850" evidence="1">
    <location>
        <begin position="49"/>
        <end position="534"/>
    </location>
</feature>
<evidence type="ECO:0000313" key="2">
    <source>
        <dbReference type="EMBL" id="MCZ8372760.1"/>
    </source>
</evidence>
<dbReference type="Proteomes" id="UP001141933">
    <property type="component" value="Unassembled WGS sequence"/>
</dbReference>
<name>A0ABT4PI76_9BACT</name>
<dbReference type="Gene3D" id="2.40.160.60">
    <property type="entry name" value="Outer membrane protein transport protein (OMPP1/FadL/TodX)"/>
    <property type="match status" value="1"/>
</dbReference>
<dbReference type="InterPro" id="IPR049236">
    <property type="entry name" value="DUF6850"/>
</dbReference>
<dbReference type="SUPFAM" id="SSF56925">
    <property type="entry name" value="OMPA-like"/>
    <property type="match status" value="1"/>
</dbReference>
<dbReference type="RefSeq" id="WP_269878019.1">
    <property type="nucleotide sequence ID" value="NZ_JAPZVM010000006.1"/>
</dbReference>
<keyword evidence="3" id="KW-1185">Reference proteome</keyword>
<dbReference type="Pfam" id="PF21012">
    <property type="entry name" value="DUF6850"/>
    <property type="match status" value="1"/>
</dbReference>
<evidence type="ECO:0000259" key="1">
    <source>
        <dbReference type="Pfam" id="PF21012"/>
    </source>
</evidence>
<organism evidence="2 3">
    <name type="scientific">Phocaeicola acetigenes</name>
    <dbReference type="NCBI Taxonomy" id="3016083"/>
    <lineage>
        <taxon>Bacteria</taxon>
        <taxon>Pseudomonadati</taxon>
        <taxon>Bacteroidota</taxon>
        <taxon>Bacteroidia</taxon>
        <taxon>Bacteroidales</taxon>
        <taxon>Bacteroidaceae</taxon>
        <taxon>Phocaeicola</taxon>
    </lineage>
</organism>
<sequence length="534" mass="60419">MRKKFHYLLLGIGGAYSLTCSDIYAAEPHQLADFATSVHQETTTAGHNPAFLTVLSLPAHLSYLQVSAHIGQGSFYNYQQSKHHTQGGIHTESYYRLNRNITLYGAMGYLQSKGKDMEGTAFINPSAPFHIVEAGSSNKGDKKMETYHLQGGIGWKALPQLSIGASIDYTAANYAKYKDLRHKNTLMDMQVAAGINWQINQAWAVGLSYHYHRNNEAIEFATYGNKDIQYYSLISYGNFYGLKEAFGESGYTASRTPLFTEWHGLSLQGLWYLSPRLQWFSEVFFHSPKGRFGKGTSTSVTFTTHEGTDKGYNGRLSYRKGNCTHIIDGGISCHNLKNYENSYKESTDESNVTQIIYYGSNEVMDRKEWKGKLDYTLYAGRAGRNPKWITGIRTSFYARNTTTSVYPYYRKQDLHQIEAIAHAARSIPHRKGVYTLRLQAGYGTGGGTLKEDGLYTTPGSNQQAPFSREDLLLQEFEYYTAPRSLAGTSLRYEYAWSEKLELYGEVSYQYTRAYRTTQTGTDRHDIGLHIGCRF</sequence>